<evidence type="ECO:0000259" key="10">
    <source>
        <dbReference type="Pfam" id="PF07779"/>
    </source>
</evidence>
<dbReference type="RefSeq" id="XP_022671733.1">
    <property type="nucleotide sequence ID" value="XM_022815998.1"/>
</dbReference>
<feature type="transmembrane region" description="Helical" evidence="9">
    <location>
        <begin position="684"/>
        <end position="704"/>
    </location>
</feature>
<comment type="subcellular location">
    <subcellularLocation>
        <location evidence="1">Membrane</location>
        <topology evidence="1">Multi-pass membrane protein</topology>
    </subcellularLocation>
</comment>
<feature type="domain" description="Cas1p 10 TM acyl transferase" evidence="10">
    <location>
        <begin position="337"/>
        <end position="474"/>
    </location>
</feature>
<dbReference type="EnsemblMetazoa" id="XM_022815999">
    <property type="protein sequence ID" value="XP_022671734"/>
    <property type="gene ID" value="LOC111254785"/>
</dbReference>
<dbReference type="GO" id="GO:0005794">
    <property type="term" value="C:Golgi apparatus"/>
    <property type="evidence" value="ECO:0007669"/>
    <property type="project" value="UniProtKB-ARBA"/>
</dbReference>
<feature type="transmembrane region" description="Helical" evidence="9">
    <location>
        <begin position="904"/>
        <end position="920"/>
    </location>
</feature>
<dbReference type="Pfam" id="PF07779">
    <property type="entry name" value="Cas1_AcylT"/>
    <property type="match status" value="2"/>
</dbReference>
<feature type="transmembrane region" description="Helical" evidence="9">
    <location>
        <begin position="863"/>
        <end position="883"/>
    </location>
</feature>
<feature type="transmembrane region" description="Helical" evidence="9">
    <location>
        <begin position="45"/>
        <end position="65"/>
    </location>
</feature>
<feature type="transmembrane region" description="Helical" evidence="9">
    <location>
        <begin position="617"/>
        <end position="637"/>
    </location>
</feature>
<dbReference type="OMA" id="WSAREWA"/>
<evidence type="ECO:0000256" key="8">
    <source>
        <dbReference type="SAM" id="MobiDB-lite"/>
    </source>
</evidence>
<dbReference type="FunCoup" id="A0A7M7L6U3">
    <property type="interactions" value="504"/>
</dbReference>
<dbReference type="EnsemblMetazoa" id="XM_022815995">
    <property type="protein sequence ID" value="XP_022671730"/>
    <property type="gene ID" value="LOC111254785"/>
</dbReference>
<feature type="region of interest" description="Disordered" evidence="8">
    <location>
        <begin position="476"/>
        <end position="507"/>
    </location>
</feature>
<protein>
    <recommendedName>
        <fullName evidence="10">Cas1p 10 TM acyl transferase domain-containing protein</fullName>
    </recommendedName>
</protein>
<dbReference type="RefSeq" id="XP_022671732.1">
    <property type="nucleotide sequence ID" value="XM_022815997.1"/>
</dbReference>
<dbReference type="GO" id="GO:0016740">
    <property type="term" value="F:transferase activity"/>
    <property type="evidence" value="ECO:0007669"/>
    <property type="project" value="UniProtKB-KW"/>
</dbReference>
<keyword evidence="4 9" id="KW-0812">Transmembrane</keyword>
<evidence type="ECO:0000256" key="6">
    <source>
        <dbReference type="ARBA" id="ARBA00023136"/>
    </source>
</evidence>
<dbReference type="EnsemblMetazoa" id="XM_022815996">
    <property type="protein sequence ID" value="XP_022671731"/>
    <property type="gene ID" value="LOC111254785"/>
</dbReference>
<dbReference type="PANTHER" id="PTHR13533">
    <property type="entry name" value="N-ACETYLNEURAMINATE 9-O-ACETYLTRANSFERASE"/>
    <property type="match status" value="1"/>
</dbReference>
<sequence>MNVVHIPHSNSDSGSGGVTAQLYAPPPCGQNPDFLRHINAQNGKILAFLTVLSLATYHGVIHLFYGIETCRWILSDGRFQGDHVWQPYGCMLHSYSNAEARMCLRYVSYWGDRTHVVFVGDSRVRQLYHSFVRQSKPYTASDDQRLDFPVHHDLSYEEPKLHTKVDFYWQPVVNGSMYAVFDRWLGAGDRWSRRERAKEPPPTLLVSASASWTIKQSNGSLDALDEYRRNVSGVAVLMDKLSKAGTQVLWVLQDPVDNDKFDASRKMITNRMLDLYNEAALEAFSYTDVQIFSAVKHIASGYYDREQYRLWDGLHTSNFTVDYAIQLLYNMYCNGKMRWEDCTCCAQPEALTTLQKVTMVCFSVILLIATILFIRNHSLCHRLHRSQRGYGHYQRYVPLNHHHRHQYHTRTNGELTRLANSLSKLGLIMGYFLICDRTDFFLKENKYFTQLNFFLPICYVFALGLFFTEDVKKEERRNSKEATTADDDPDAKHRKENGDENSSGNLLFGEPSAFATTARSQQPRANGLGSHESGFGVAEGRRGDSATVISQAGMILHRRQTQEWKGWMQLVLLIYHMTGASKIVPIYMHVRVLVTSYLFLTGYNHFSHFWAGGDASVFRLARVAFRLNLLVFVLCLSMNRPYQFYYFVPLVTFCTLLVHVVMVLPPRVTATSVEQNPVQYLYMVLKFVALFLAITILYMSQVLFEKIFLMPPWKALFVTSPSENVREWYFRWKIDRYSTPCGMLFAFLLHTAKRHGMFIDSPTENIIRSRLAMVFLTLASGLALLGATTFAFYCGEKPACNEVHPYVSWLPIVAYITLRNAYGSIRAKYSALFAWFGELSLELFVCQYHVWLSAGTHGVLVLIPNYPVLNVCITSFVLVSIAHEVKQLTAYLSRYAVPQDGRKLLRNVIILLIILLPIGIHDKML</sequence>
<dbReference type="RefSeq" id="XP_022671731.1">
    <property type="nucleotide sequence ID" value="XM_022815996.1"/>
</dbReference>
<feature type="transmembrane region" description="Helical" evidence="9">
    <location>
        <begin position="805"/>
        <end position="822"/>
    </location>
</feature>
<dbReference type="EnsemblMetazoa" id="XM_022815998">
    <property type="protein sequence ID" value="XP_022671733"/>
    <property type="gene ID" value="LOC111254785"/>
</dbReference>
<dbReference type="Proteomes" id="UP000594260">
    <property type="component" value="Unplaced"/>
</dbReference>
<organism evidence="11 12">
    <name type="scientific">Varroa destructor</name>
    <name type="common">Honeybee mite</name>
    <dbReference type="NCBI Taxonomy" id="109461"/>
    <lineage>
        <taxon>Eukaryota</taxon>
        <taxon>Metazoa</taxon>
        <taxon>Ecdysozoa</taxon>
        <taxon>Arthropoda</taxon>
        <taxon>Chelicerata</taxon>
        <taxon>Arachnida</taxon>
        <taxon>Acari</taxon>
        <taxon>Parasitiformes</taxon>
        <taxon>Mesostigmata</taxon>
        <taxon>Gamasina</taxon>
        <taxon>Dermanyssoidea</taxon>
        <taxon>Varroidae</taxon>
        <taxon>Varroa</taxon>
    </lineage>
</organism>
<evidence type="ECO:0000256" key="7">
    <source>
        <dbReference type="ARBA" id="ARBA00023180"/>
    </source>
</evidence>
<evidence type="ECO:0000313" key="11">
    <source>
        <dbReference type="EnsemblMetazoa" id="XP_022671734"/>
    </source>
</evidence>
<dbReference type="EnsemblMetazoa" id="XM_022815997">
    <property type="protein sequence ID" value="XP_022671732"/>
    <property type="gene ID" value="LOC111254785"/>
</dbReference>
<dbReference type="RefSeq" id="XP_022671734.1">
    <property type="nucleotide sequence ID" value="XM_022815999.1"/>
</dbReference>
<dbReference type="InParanoid" id="A0A7M7L6U3"/>
<feature type="transmembrane region" description="Helical" evidence="9">
    <location>
        <begin position="771"/>
        <end position="793"/>
    </location>
</feature>
<dbReference type="GO" id="GO:0016020">
    <property type="term" value="C:membrane"/>
    <property type="evidence" value="ECO:0007669"/>
    <property type="project" value="UniProtKB-SubCell"/>
</dbReference>
<proteinExistence type="inferred from homology"/>
<evidence type="ECO:0000256" key="2">
    <source>
        <dbReference type="ARBA" id="ARBA00010666"/>
    </source>
</evidence>
<dbReference type="AlphaFoldDB" id="A0A7M7L6U3"/>
<name>A0A7M7L6U3_VARDE</name>
<accession>A0A7M7L6U3</accession>
<keyword evidence="6 9" id="KW-0472">Membrane</keyword>
<dbReference type="KEGG" id="vde:111254785"/>
<dbReference type="GeneID" id="111254785"/>
<evidence type="ECO:0000256" key="5">
    <source>
        <dbReference type="ARBA" id="ARBA00022989"/>
    </source>
</evidence>
<evidence type="ECO:0000313" key="12">
    <source>
        <dbReference type="Proteomes" id="UP000594260"/>
    </source>
</evidence>
<keyword evidence="7" id="KW-0325">Glycoprotein</keyword>
<dbReference type="PANTHER" id="PTHR13533:SF1">
    <property type="entry name" value="N-ACETYLNEURAMINATE 9-O-ACETYLTRANSFERASE"/>
    <property type="match status" value="1"/>
</dbReference>
<keyword evidence="3" id="KW-0808">Transferase</keyword>
<feature type="transmembrane region" description="Helical" evidence="9">
    <location>
        <begin position="418"/>
        <end position="435"/>
    </location>
</feature>
<keyword evidence="12" id="KW-1185">Reference proteome</keyword>
<feature type="transmembrane region" description="Helical" evidence="9">
    <location>
        <begin position="357"/>
        <end position="375"/>
    </location>
</feature>
<reference evidence="11" key="1">
    <citation type="submission" date="2021-01" db="UniProtKB">
        <authorList>
            <consortium name="EnsemblMetazoa"/>
        </authorList>
    </citation>
    <scope>IDENTIFICATION</scope>
</reference>
<evidence type="ECO:0000256" key="3">
    <source>
        <dbReference type="ARBA" id="ARBA00022679"/>
    </source>
</evidence>
<keyword evidence="5 9" id="KW-1133">Transmembrane helix</keyword>
<evidence type="ECO:0000256" key="9">
    <source>
        <dbReference type="SAM" id="Phobius"/>
    </source>
</evidence>
<dbReference type="OrthoDB" id="1932925at2759"/>
<feature type="transmembrane region" description="Helical" evidence="9">
    <location>
        <begin position="644"/>
        <end position="664"/>
    </location>
</feature>
<feature type="domain" description="Cas1p 10 TM acyl transferase" evidence="10">
    <location>
        <begin position="551"/>
        <end position="909"/>
    </location>
</feature>
<feature type="transmembrane region" description="Helical" evidence="9">
    <location>
        <begin position="829"/>
        <end position="851"/>
    </location>
</feature>
<feature type="transmembrane region" description="Helical" evidence="9">
    <location>
        <begin position="447"/>
        <end position="467"/>
    </location>
</feature>
<dbReference type="InterPro" id="IPR012419">
    <property type="entry name" value="Cas1_AcylTrans_dom"/>
</dbReference>
<evidence type="ECO:0000256" key="1">
    <source>
        <dbReference type="ARBA" id="ARBA00004141"/>
    </source>
</evidence>
<evidence type="ECO:0000256" key="4">
    <source>
        <dbReference type="ARBA" id="ARBA00022692"/>
    </source>
</evidence>
<dbReference type="RefSeq" id="XP_022671730.1">
    <property type="nucleotide sequence ID" value="XM_022815995.1"/>
</dbReference>
<feature type="transmembrane region" description="Helical" evidence="9">
    <location>
        <begin position="567"/>
        <end position="588"/>
    </location>
</feature>
<dbReference type="GO" id="GO:0005975">
    <property type="term" value="P:carbohydrate metabolic process"/>
    <property type="evidence" value="ECO:0007669"/>
    <property type="project" value="UniProtKB-ARBA"/>
</dbReference>
<comment type="similarity">
    <text evidence="2">Belongs to the PC-esterase family. CASD1 subfamily.</text>
</comment>